<feature type="compositionally biased region" description="Low complexity" evidence="1">
    <location>
        <begin position="177"/>
        <end position="233"/>
    </location>
</feature>
<dbReference type="Proteomes" id="UP001205612">
    <property type="component" value="Unassembled WGS sequence"/>
</dbReference>
<evidence type="ECO:0000256" key="2">
    <source>
        <dbReference type="SAM" id="Phobius"/>
    </source>
</evidence>
<protein>
    <submittedName>
        <fullName evidence="3">Uncharacterized protein</fullName>
    </submittedName>
</protein>
<evidence type="ECO:0000256" key="1">
    <source>
        <dbReference type="SAM" id="MobiDB-lite"/>
    </source>
</evidence>
<comment type="caution">
    <text evidence="3">The sequence shown here is derived from an EMBL/GenBank/DDBJ whole genome shotgun (WGS) entry which is preliminary data.</text>
</comment>
<feature type="compositionally biased region" description="Acidic residues" evidence="1">
    <location>
        <begin position="84"/>
        <end position="96"/>
    </location>
</feature>
<keyword evidence="4" id="KW-1185">Reference proteome</keyword>
<accession>A0ABT2AYK3</accession>
<evidence type="ECO:0000313" key="3">
    <source>
        <dbReference type="EMBL" id="MCS0601342.1"/>
    </source>
</evidence>
<feature type="compositionally biased region" description="Basic residues" evidence="1">
    <location>
        <begin position="129"/>
        <end position="139"/>
    </location>
</feature>
<feature type="transmembrane region" description="Helical" evidence="2">
    <location>
        <begin position="144"/>
        <end position="163"/>
    </location>
</feature>
<reference evidence="3 4" key="1">
    <citation type="submission" date="2022-08" db="EMBL/GenBank/DDBJ databases">
        <authorList>
            <person name="Somphong A."/>
            <person name="Phongsopitanun W."/>
        </authorList>
    </citation>
    <scope>NUCLEOTIDE SEQUENCE [LARGE SCALE GENOMIC DNA]</scope>
    <source>
        <strain evidence="3 4">LP11</strain>
    </source>
</reference>
<dbReference type="RefSeq" id="WP_258777724.1">
    <property type="nucleotide sequence ID" value="NZ_JANUGP010000005.1"/>
</dbReference>
<feature type="compositionally biased region" description="Low complexity" evidence="1">
    <location>
        <begin position="243"/>
        <end position="275"/>
    </location>
</feature>
<sequence length="295" mass="29430">MDYCHPCRRHLNGALACPGCGAPAAHLAVPAHAGGPETYGGTGHGHGYEEQPPVAEYDGRFLARVPTQRNAGDVDADSRFGGAEPDESQDADELTAPDEPQGRAARRKARATPAVTDTGTGAAPDVGRRDRKAAAHRRRRRRTVLIAAGFVLAAGGLSLAELGTDAPFSPFTSDTPDSSGDASVDGGASSAAPDRTASPGGATSAAPDATSGSPSASASTSSSPEDGTSPSASAKDSGTPHQSTPAGADPATTPAAPAGSAPATTPTQAPTTDAPPSSPGPSPTKSCDRFLWWCT</sequence>
<name>A0ABT2AYK3_9ACTN</name>
<keyword evidence="2" id="KW-0812">Transmembrane</keyword>
<keyword evidence="2" id="KW-1133">Transmembrane helix</keyword>
<feature type="region of interest" description="Disordered" evidence="1">
    <location>
        <begin position="170"/>
        <end position="289"/>
    </location>
</feature>
<gene>
    <name evidence="3" type="ORF">NX794_08875</name>
</gene>
<evidence type="ECO:0000313" key="4">
    <source>
        <dbReference type="Proteomes" id="UP001205612"/>
    </source>
</evidence>
<keyword evidence="2" id="KW-0472">Membrane</keyword>
<proteinExistence type="predicted"/>
<dbReference type="EMBL" id="JANUGP010000005">
    <property type="protein sequence ID" value="MCS0601342.1"/>
    <property type="molecule type" value="Genomic_DNA"/>
</dbReference>
<feature type="region of interest" description="Disordered" evidence="1">
    <location>
        <begin position="68"/>
        <end position="139"/>
    </location>
</feature>
<organism evidence="3 4">
    <name type="scientific">Streptomyces pyxinicus</name>
    <dbReference type="NCBI Taxonomy" id="2970331"/>
    <lineage>
        <taxon>Bacteria</taxon>
        <taxon>Bacillati</taxon>
        <taxon>Actinomycetota</taxon>
        <taxon>Actinomycetes</taxon>
        <taxon>Kitasatosporales</taxon>
        <taxon>Streptomycetaceae</taxon>
        <taxon>Streptomyces</taxon>
    </lineage>
</organism>